<evidence type="ECO:0000313" key="2">
    <source>
        <dbReference type="Proteomes" id="UP001499959"/>
    </source>
</evidence>
<sequence length="245" mass="25986">MAAKTLQEFLSTTKEKDLSGDAFELESSHMLEVRVDGLVWAKAGSMIARKGGVKFTRQGMLEQGLGNLLKKAVSGEGMTLMKIEGQGRVYLADVGKKITVLRLQGESIFVNGNDVLATESTITNEIKMMRKAAGMMTGGLFNVKLSGHGLVAITSHYEPLTLPVNATTGPVFTDPNATVAWSGGLSPEIVTDINIKTLIGRGSGESIQLRFAGEGWVVVQPYEEVYFQQSGGSSGGGGLLGALMD</sequence>
<keyword evidence="2" id="KW-1185">Reference proteome</keyword>
<accession>A0ABP9CEM1</accession>
<comment type="caution">
    <text evidence="1">The sequence shown here is derived from an EMBL/GenBank/DDBJ whole genome shotgun (WGS) entry which is preliminary data.</text>
</comment>
<dbReference type="InterPro" id="IPR036983">
    <property type="entry name" value="AIM24_sf"/>
</dbReference>
<dbReference type="Pfam" id="PF01987">
    <property type="entry name" value="AIM24"/>
    <property type="match status" value="1"/>
</dbReference>
<evidence type="ECO:0000313" key="1">
    <source>
        <dbReference type="EMBL" id="GAA4807682.1"/>
    </source>
</evidence>
<dbReference type="Gene3D" id="3.60.160.10">
    <property type="entry name" value="Mitochondrial biogenesis AIM24"/>
    <property type="match status" value="1"/>
</dbReference>
<dbReference type="InterPro" id="IPR016031">
    <property type="entry name" value="Trp_RNA-bd_attenuator-like_dom"/>
</dbReference>
<gene>
    <name evidence="1" type="ORF">GCM10023307_38050</name>
</gene>
<dbReference type="PANTHER" id="PTHR38074">
    <property type="entry name" value="ALTERED INHERITANCE OF MITOCHONDRIA PROTEIN 24, MITOCHONDRIAL"/>
    <property type="match status" value="1"/>
</dbReference>
<dbReference type="EMBL" id="BAABJE010000030">
    <property type="protein sequence ID" value="GAA4807682.1"/>
    <property type="molecule type" value="Genomic_DNA"/>
</dbReference>
<dbReference type="RefSeq" id="WP_345304953.1">
    <property type="nucleotide sequence ID" value="NZ_BAABJE010000030.1"/>
</dbReference>
<dbReference type="InterPro" id="IPR002838">
    <property type="entry name" value="AIM24"/>
</dbReference>
<proteinExistence type="predicted"/>
<protein>
    <submittedName>
        <fullName evidence="1">AIM24 family protein</fullName>
    </submittedName>
</protein>
<reference evidence="2" key="1">
    <citation type="journal article" date="2019" name="Int. J. Syst. Evol. Microbiol.">
        <title>The Global Catalogue of Microorganisms (GCM) 10K type strain sequencing project: providing services to taxonomists for standard genome sequencing and annotation.</title>
        <authorList>
            <consortium name="The Broad Institute Genomics Platform"/>
            <consortium name="The Broad Institute Genome Sequencing Center for Infectious Disease"/>
            <person name="Wu L."/>
            <person name="Ma J."/>
        </authorList>
    </citation>
    <scope>NUCLEOTIDE SEQUENCE [LARGE SCALE GENOMIC DNA]</scope>
    <source>
        <strain evidence="2">JCM 18204</strain>
    </source>
</reference>
<dbReference type="Proteomes" id="UP001499959">
    <property type="component" value="Unassembled WGS sequence"/>
</dbReference>
<dbReference type="PANTHER" id="PTHR38074:SF1">
    <property type="entry name" value="ALTERED INHERITANCE OF MITOCHONDRIA PROTEIN 24, MITOCHONDRIAL"/>
    <property type="match status" value="1"/>
</dbReference>
<dbReference type="SUPFAM" id="SSF51219">
    <property type="entry name" value="TRAP-like"/>
    <property type="match status" value="1"/>
</dbReference>
<organism evidence="1 2">
    <name type="scientific">Lysobacter hankyongensis</name>
    <dbReference type="NCBI Taxonomy" id="1176535"/>
    <lineage>
        <taxon>Bacteria</taxon>
        <taxon>Pseudomonadati</taxon>
        <taxon>Pseudomonadota</taxon>
        <taxon>Gammaproteobacteria</taxon>
        <taxon>Lysobacterales</taxon>
        <taxon>Lysobacteraceae</taxon>
        <taxon>Lysobacter</taxon>
    </lineage>
</organism>
<name>A0ABP9CEM1_9GAMM</name>